<evidence type="ECO:0008006" key="6">
    <source>
        <dbReference type="Google" id="ProtNLM"/>
    </source>
</evidence>
<dbReference type="PANTHER" id="PTHR21666:SF287">
    <property type="entry name" value="CYTOPLASMIC MEMBRANE PROTEIN"/>
    <property type="match status" value="1"/>
</dbReference>
<dbReference type="EMBL" id="CP035807">
    <property type="protein sequence ID" value="QEN03967.1"/>
    <property type="molecule type" value="Genomic_DNA"/>
</dbReference>
<feature type="domain" description="Peptidase M56" evidence="3">
    <location>
        <begin position="6"/>
        <end position="277"/>
    </location>
</feature>
<dbReference type="AlphaFoldDB" id="A0A5C1Q944"/>
<dbReference type="KEGG" id="sper:EW093_04380"/>
<accession>A0A5C1Q944</accession>
<dbReference type="InterPro" id="IPR008756">
    <property type="entry name" value="Peptidase_M56"/>
</dbReference>
<proteinExistence type="predicted"/>
<dbReference type="GO" id="GO:0004222">
    <property type="term" value="F:metalloendopeptidase activity"/>
    <property type="evidence" value="ECO:0007669"/>
    <property type="project" value="TreeGrafter"/>
</dbReference>
<dbReference type="CDD" id="cd07341">
    <property type="entry name" value="M56_BlaR1_MecR1_like"/>
    <property type="match status" value="1"/>
</dbReference>
<gene>
    <name evidence="4" type="ORF">EW093_04380</name>
</gene>
<dbReference type="InterPro" id="IPR050570">
    <property type="entry name" value="Cell_wall_metabolism_enzyme"/>
</dbReference>
<dbReference type="Gene3D" id="2.70.70.10">
    <property type="entry name" value="Glucose Permease (Domain IIA)"/>
    <property type="match status" value="1"/>
</dbReference>
<keyword evidence="1" id="KW-0472">Membrane</keyword>
<sequence>MIKIYIISQILLLPLFLSYCSLRKRYNNHNYQWVIHRLILILTLIIPSLILLKPVGSIVDENTLASVLVNKRLEIDSNIPQIYQDKKIESDNSISKLEKKSKNYFVFKEIILLITVISLFFTIIREVFNVHKLKKGTQNRKYIDGIKIVFSSRVKHPFSHGIIKPVIFMPIGLIKTDEDIIIEHELNHIRNCHLIWLNFEVLLKKIFWFNPYYYFLNYYGEILRELLCDEISVKNINYLDYTTTLLNNISSNKTGKNSVICAGICKESTIKKRVKNLLLGVKMDPKGLNRYKSVIITSLILLTVGIYPVKVYSGEVVLNKTLFEDFLDESKDGGALLTSYTKAYQFTDIIRSISDFRDDYPLGSPLKSFRITLPWGLVMDPFGSEFIFHPAVDMAFKKGEPIYSTGAGEVVVIDYDPEEYGNYIVVKHRDNLFSTYAHLDKVLVTVGSKITKGFHIGDVGSTGRSTGPHLSYEINYYPNGYPKKLLKGYRIKTSINPYLFLPRESLGEHDMDVIKSSLDFSISVEGGNLIFSNNN</sequence>
<feature type="transmembrane region" description="Helical" evidence="1">
    <location>
        <begin position="6"/>
        <end position="22"/>
    </location>
</feature>
<evidence type="ECO:0000313" key="4">
    <source>
        <dbReference type="EMBL" id="QEN03967.1"/>
    </source>
</evidence>
<name>A0A5C1Q944_9SPIO</name>
<evidence type="ECO:0000259" key="3">
    <source>
        <dbReference type="Pfam" id="PF05569"/>
    </source>
</evidence>
<dbReference type="InterPro" id="IPR011055">
    <property type="entry name" value="Dup_hybrid_motif"/>
</dbReference>
<dbReference type="Pfam" id="PF01551">
    <property type="entry name" value="Peptidase_M23"/>
    <property type="match status" value="1"/>
</dbReference>
<dbReference type="PANTHER" id="PTHR21666">
    <property type="entry name" value="PEPTIDASE-RELATED"/>
    <property type="match status" value="1"/>
</dbReference>
<keyword evidence="1" id="KW-1133">Transmembrane helix</keyword>
<dbReference type="InterPro" id="IPR016047">
    <property type="entry name" value="M23ase_b-sheet_dom"/>
</dbReference>
<feature type="transmembrane region" description="Helical" evidence="1">
    <location>
        <begin position="105"/>
        <end position="124"/>
    </location>
</feature>
<evidence type="ECO:0000256" key="1">
    <source>
        <dbReference type="SAM" id="Phobius"/>
    </source>
</evidence>
<dbReference type="SUPFAM" id="SSF51261">
    <property type="entry name" value="Duplicated hybrid motif"/>
    <property type="match status" value="1"/>
</dbReference>
<feature type="transmembrane region" description="Helical" evidence="1">
    <location>
        <begin position="291"/>
        <end position="309"/>
    </location>
</feature>
<dbReference type="RefSeq" id="WP_149567224.1">
    <property type="nucleotide sequence ID" value="NZ_CP035807.1"/>
</dbReference>
<keyword evidence="5" id="KW-1185">Reference proteome</keyword>
<dbReference type="CDD" id="cd12797">
    <property type="entry name" value="M23_peptidase"/>
    <property type="match status" value="1"/>
</dbReference>
<protein>
    <recommendedName>
        <fullName evidence="6">M23 family metallopeptidase</fullName>
    </recommendedName>
</protein>
<feature type="domain" description="M23ase beta-sheet core" evidence="2">
    <location>
        <begin position="388"/>
        <end position="476"/>
    </location>
</feature>
<keyword evidence="1" id="KW-0812">Transmembrane</keyword>
<dbReference type="Proteomes" id="UP000323824">
    <property type="component" value="Chromosome"/>
</dbReference>
<reference evidence="4 5" key="2">
    <citation type="submission" date="2019-09" db="EMBL/GenBank/DDBJ databases">
        <title>Complete Genome Sequence and Methylome Analysis of free living Spirochaetas.</title>
        <authorList>
            <person name="Leshcheva N."/>
            <person name="Mikheeva N."/>
        </authorList>
    </citation>
    <scope>NUCLEOTIDE SEQUENCE [LARGE SCALE GENOMIC DNA]</scope>
    <source>
        <strain evidence="4 5">P</strain>
    </source>
</reference>
<organism evidence="4 5">
    <name type="scientific">Thiospirochaeta perfilievii</name>
    <dbReference type="NCBI Taxonomy" id="252967"/>
    <lineage>
        <taxon>Bacteria</taxon>
        <taxon>Pseudomonadati</taxon>
        <taxon>Spirochaetota</taxon>
        <taxon>Spirochaetia</taxon>
        <taxon>Spirochaetales</taxon>
        <taxon>Spirochaetaceae</taxon>
        <taxon>Thiospirochaeta</taxon>
    </lineage>
</organism>
<reference evidence="4 5" key="1">
    <citation type="submission" date="2019-02" db="EMBL/GenBank/DDBJ databases">
        <authorList>
            <person name="Fomenkov A."/>
            <person name="Dubinina G."/>
            <person name="Grabovich M."/>
            <person name="Vincze T."/>
            <person name="Roberts R.J."/>
        </authorList>
    </citation>
    <scope>NUCLEOTIDE SEQUENCE [LARGE SCALE GENOMIC DNA]</scope>
    <source>
        <strain evidence="4 5">P</strain>
    </source>
</reference>
<evidence type="ECO:0000313" key="5">
    <source>
        <dbReference type="Proteomes" id="UP000323824"/>
    </source>
</evidence>
<dbReference type="Pfam" id="PF05569">
    <property type="entry name" value="Peptidase_M56"/>
    <property type="match status" value="1"/>
</dbReference>
<dbReference type="OrthoDB" id="305469at2"/>
<evidence type="ECO:0000259" key="2">
    <source>
        <dbReference type="Pfam" id="PF01551"/>
    </source>
</evidence>
<feature type="transmembrane region" description="Helical" evidence="1">
    <location>
        <begin position="34"/>
        <end position="52"/>
    </location>
</feature>